<dbReference type="EMBL" id="VSKK01000001">
    <property type="protein sequence ID" value="TYB79272.1"/>
    <property type="molecule type" value="Genomic_DNA"/>
</dbReference>
<protein>
    <submittedName>
        <fullName evidence="2">GNAT family N-acetyltransferase</fullName>
    </submittedName>
</protein>
<dbReference type="SUPFAM" id="SSF55729">
    <property type="entry name" value="Acyl-CoA N-acyltransferases (Nat)"/>
    <property type="match status" value="1"/>
</dbReference>
<reference evidence="2 3" key="1">
    <citation type="submission" date="2019-08" db="EMBL/GenBank/DDBJ databases">
        <title>Genomes of Antarctic Bizionia species.</title>
        <authorList>
            <person name="Bowman J.P."/>
        </authorList>
    </citation>
    <scope>NUCLEOTIDE SEQUENCE [LARGE SCALE GENOMIC DNA]</scope>
    <source>
        <strain evidence="2 3">ADA-4</strain>
    </source>
</reference>
<name>A0A5D0RCN6_9FLAO</name>
<evidence type="ECO:0000313" key="2">
    <source>
        <dbReference type="EMBL" id="TYB79272.1"/>
    </source>
</evidence>
<dbReference type="PROSITE" id="PS51186">
    <property type="entry name" value="GNAT"/>
    <property type="match status" value="1"/>
</dbReference>
<feature type="domain" description="N-acetyltransferase" evidence="1">
    <location>
        <begin position="13"/>
        <end position="157"/>
    </location>
</feature>
<evidence type="ECO:0000313" key="3">
    <source>
        <dbReference type="Proteomes" id="UP000323720"/>
    </source>
</evidence>
<comment type="caution">
    <text evidence="2">The sequence shown here is derived from an EMBL/GenBank/DDBJ whole genome shotgun (WGS) entry which is preliminary data.</text>
</comment>
<dbReference type="Gene3D" id="3.40.630.30">
    <property type="match status" value="1"/>
</dbReference>
<accession>A0A5D0RCN6</accession>
<gene>
    <name evidence="2" type="ORF">ES674_05720</name>
</gene>
<sequence>MENNLAEINHSNYSIRLVPAEDTYPIRQAILRAGKPIEDCVFEGDTLKSTFHLGLFFKDSLIGVASFIQNNHDDFIEDFQYQLRGMAILQDFQKKGLGEILIIAGEEYLRKRDVFRLWFNAREKAVNFYKSHKYSIEGDAFDILGIGIHYLMSKEID</sequence>
<organism evidence="2 3">
    <name type="scientific">Bizionia myxarmorum</name>
    <dbReference type="NCBI Taxonomy" id="291186"/>
    <lineage>
        <taxon>Bacteria</taxon>
        <taxon>Pseudomonadati</taxon>
        <taxon>Bacteroidota</taxon>
        <taxon>Flavobacteriia</taxon>
        <taxon>Flavobacteriales</taxon>
        <taxon>Flavobacteriaceae</taxon>
        <taxon>Bizionia</taxon>
    </lineage>
</organism>
<dbReference type="GO" id="GO:0016747">
    <property type="term" value="F:acyltransferase activity, transferring groups other than amino-acyl groups"/>
    <property type="evidence" value="ECO:0007669"/>
    <property type="project" value="InterPro"/>
</dbReference>
<proteinExistence type="predicted"/>
<dbReference type="Pfam" id="PF00583">
    <property type="entry name" value="Acetyltransf_1"/>
    <property type="match status" value="1"/>
</dbReference>
<dbReference type="CDD" id="cd04301">
    <property type="entry name" value="NAT_SF"/>
    <property type="match status" value="1"/>
</dbReference>
<dbReference type="Proteomes" id="UP000323720">
    <property type="component" value="Unassembled WGS sequence"/>
</dbReference>
<dbReference type="OrthoDB" id="2352823at2"/>
<dbReference type="InterPro" id="IPR000182">
    <property type="entry name" value="GNAT_dom"/>
</dbReference>
<dbReference type="InterPro" id="IPR016181">
    <property type="entry name" value="Acyl_CoA_acyltransferase"/>
</dbReference>
<evidence type="ECO:0000259" key="1">
    <source>
        <dbReference type="PROSITE" id="PS51186"/>
    </source>
</evidence>
<dbReference type="RefSeq" id="WP_148403008.1">
    <property type="nucleotide sequence ID" value="NZ_VSKK01000001.1"/>
</dbReference>
<keyword evidence="3" id="KW-1185">Reference proteome</keyword>
<keyword evidence="2" id="KW-0808">Transferase</keyword>
<dbReference type="AlphaFoldDB" id="A0A5D0RCN6"/>